<reference evidence="2" key="2">
    <citation type="submission" date="2020-11" db="EMBL/GenBank/DDBJ databases">
        <authorList>
            <person name="McCartney M.A."/>
            <person name="Auch B."/>
            <person name="Kono T."/>
            <person name="Mallez S."/>
            <person name="Becker A."/>
            <person name="Gohl D.M."/>
            <person name="Silverstein K.A.T."/>
            <person name="Koren S."/>
            <person name="Bechman K.B."/>
            <person name="Herman A."/>
            <person name="Abrahante J.E."/>
            <person name="Garbe J."/>
        </authorList>
    </citation>
    <scope>NUCLEOTIDE SEQUENCE</scope>
    <source>
        <strain evidence="2">Duluth1</strain>
        <tissue evidence="2">Whole animal</tissue>
    </source>
</reference>
<dbReference type="AlphaFoldDB" id="A0A9D4M6I1"/>
<name>A0A9D4M6I1_DREPO</name>
<gene>
    <name evidence="2" type="ORF">DPMN_034267</name>
</gene>
<sequence length="137" mass="15585">MLKLAQTDRPTDQQTDQQTGQKQYVPHYYSIMEGMDLVMDGHQTTHPKANSPQDYSPQKIVNYPQIDWTSRRISPRCIFDPGGASGLVMGPCIVEIYRIVIRDVQYQLEVNRCRNEEFQGSSAYSVGGESGQDGQRR</sequence>
<evidence type="ECO:0000256" key="1">
    <source>
        <dbReference type="SAM" id="MobiDB-lite"/>
    </source>
</evidence>
<feature type="compositionally biased region" description="Low complexity" evidence="1">
    <location>
        <begin position="12"/>
        <end position="21"/>
    </location>
</feature>
<accession>A0A9D4M6I1</accession>
<dbReference type="EMBL" id="JAIWYP010000002">
    <property type="protein sequence ID" value="KAH3871073.1"/>
    <property type="molecule type" value="Genomic_DNA"/>
</dbReference>
<keyword evidence="3" id="KW-1185">Reference proteome</keyword>
<reference evidence="2" key="1">
    <citation type="journal article" date="2019" name="bioRxiv">
        <title>The Genome of the Zebra Mussel, Dreissena polymorpha: A Resource for Invasive Species Research.</title>
        <authorList>
            <person name="McCartney M.A."/>
            <person name="Auch B."/>
            <person name="Kono T."/>
            <person name="Mallez S."/>
            <person name="Zhang Y."/>
            <person name="Obille A."/>
            <person name="Becker A."/>
            <person name="Abrahante J.E."/>
            <person name="Garbe J."/>
            <person name="Badalamenti J.P."/>
            <person name="Herman A."/>
            <person name="Mangelson H."/>
            <person name="Liachko I."/>
            <person name="Sullivan S."/>
            <person name="Sone E.D."/>
            <person name="Koren S."/>
            <person name="Silverstein K.A.T."/>
            <person name="Beckman K.B."/>
            <person name="Gohl D.M."/>
        </authorList>
    </citation>
    <scope>NUCLEOTIDE SEQUENCE</scope>
    <source>
        <strain evidence="2">Duluth1</strain>
        <tissue evidence="2">Whole animal</tissue>
    </source>
</reference>
<evidence type="ECO:0000313" key="3">
    <source>
        <dbReference type="Proteomes" id="UP000828390"/>
    </source>
</evidence>
<dbReference type="Proteomes" id="UP000828390">
    <property type="component" value="Unassembled WGS sequence"/>
</dbReference>
<protein>
    <submittedName>
        <fullName evidence="2">Uncharacterized protein</fullName>
    </submittedName>
</protein>
<organism evidence="2 3">
    <name type="scientific">Dreissena polymorpha</name>
    <name type="common">Zebra mussel</name>
    <name type="synonym">Mytilus polymorpha</name>
    <dbReference type="NCBI Taxonomy" id="45954"/>
    <lineage>
        <taxon>Eukaryota</taxon>
        <taxon>Metazoa</taxon>
        <taxon>Spiralia</taxon>
        <taxon>Lophotrochozoa</taxon>
        <taxon>Mollusca</taxon>
        <taxon>Bivalvia</taxon>
        <taxon>Autobranchia</taxon>
        <taxon>Heteroconchia</taxon>
        <taxon>Euheterodonta</taxon>
        <taxon>Imparidentia</taxon>
        <taxon>Neoheterodontei</taxon>
        <taxon>Myida</taxon>
        <taxon>Dreissenoidea</taxon>
        <taxon>Dreissenidae</taxon>
        <taxon>Dreissena</taxon>
    </lineage>
</organism>
<feature type="region of interest" description="Disordered" evidence="1">
    <location>
        <begin position="1"/>
        <end position="21"/>
    </location>
</feature>
<comment type="caution">
    <text evidence="2">The sequence shown here is derived from an EMBL/GenBank/DDBJ whole genome shotgun (WGS) entry which is preliminary data.</text>
</comment>
<proteinExistence type="predicted"/>
<evidence type="ECO:0000313" key="2">
    <source>
        <dbReference type="EMBL" id="KAH3871073.1"/>
    </source>
</evidence>